<dbReference type="Gene3D" id="2.30.30.380">
    <property type="entry name" value="Zn-finger domain of Sec23/24"/>
    <property type="match status" value="1"/>
</dbReference>
<dbReference type="Pfam" id="PF00481">
    <property type="entry name" value="PP2C"/>
    <property type="match status" value="1"/>
</dbReference>
<protein>
    <submittedName>
        <fullName evidence="6">Zinc ribbon domain-containing protein</fullName>
    </submittedName>
</protein>
<feature type="domain" description="PPM-type phosphatase" evidence="5">
    <location>
        <begin position="147"/>
        <end position="443"/>
    </location>
</feature>
<evidence type="ECO:0000256" key="2">
    <source>
        <dbReference type="ARBA" id="ARBA00022771"/>
    </source>
</evidence>
<sequence length="446" mass="48974">MALTCPTCKRDVNEDDAYCANCGQSLTGPRAPNLMLREMPVAPTHQLESPEQLAELESPDTPSEPLTLGSFADLIPPPISQAKAELLESWVCVQCKTENQNAGEYCESCGALRVTTGLPEIEQIEPLLYPQPTIKMVEGSGVRLGWRLHSASNTNEGISRRGNADEDSVFTLETRRMYEARPESFGFYMVADGMGGQAAGEVASKSAIKTVSSIVITELLLPWLDGQTMSKEKIGEVLQRSMIEAHMFIRQYNADHNCDSGTTATLCCVVDDLVVVANVGDSRTYLWRLKPETTADAPTQRLSPVSTSAKTQKLTKPGSPSFTPASELMHLERVSRDQSLVEDLVQQGLLTRDEVYTDPRRNVVLHALGSPEEIIVVDVYDRTLYTGDKLLLCSDGLWEMVRDPAIEKILGNEKDLPQTVEHLIQTACQNGGQDNVSVIIVEAIYS</sequence>
<organism evidence="6 8">
    <name type="scientific">Candidatus Chlorohelix allophototropha</name>
    <dbReference type="NCBI Taxonomy" id="3003348"/>
    <lineage>
        <taxon>Bacteria</taxon>
        <taxon>Bacillati</taxon>
        <taxon>Chloroflexota</taxon>
        <taxon>Chloroflexia</taxon>
        <taxon>Candidatus Chloroheliales</taxon>
        <taxon>Candidatus Chloroheliaceae</taxon>
        <taxon>Candidatus Chlorohelix</taxon>
    </lineage>
</organism>
<dbReference type="EMBL" id="CP128400">
    <property type="protein sequence ID" value="WJW69426.1"/>
    <property type="molecule type" value="Genomic_DNA"/>
</dbReference>
<dbReference type="InterPro" id="IPR001932">
    <property type="entry name" value="PPM-type_phosphatase-like_dom"/>
</dbReference>
<dbReference type="CDD" id="cd00143">
    <property type="entry name" value="PP2Cc"/>
    <property type="match status" value="1"/>
</dbReference>
<gene>
    <name evidence="6" type="ORF">HXX08_16770</name>
    <name evidence="7" type="ORF">OZ401_003036</name>
</gene>
<feature type="region of interest" description="Disordered" evidence="4">
    <location>
        <begin position="297"/>
        <end position="322"/>
    </location>
</feature>
<evidence type="ECO:0000313" key="7">
    <source>
        <dbReference type="EMBL" id="WJW69426.1"/>
    </source>
</evidence>
<dbReference type="PANTHER" id="PTHR47992">
    <property type="entry name" value="PROTEIN PHOSPHATASE"/>
    <property type="match status" value="1"/>
</dbReference>
<dbReference type="Gene3D" id="3.60.40.10">
    <property type="entry name" value="PPM-type phosphatase domain"/>
    <property type="match status" value="1"/>
</dbReference>
<dbReference type="InterPro" id="IPR036457">
    <property type="entry name" value="PPM-type-like_dom_sf"/>
</dbReference>
<keyword evidence="3" id="KW-0862">Zinc</keyword>
<dbReference type="PROSITE" id="PS51746">
    <property type="entry name" value="PPM_2"/>
    <property type="match status" value="1"/>
</dbReference>
<dbReference type="GO" id="GO:0008270">
    <property type="term" value="F:zinc ion binding"/>
    <property type="evidence" value="ECO:0007669"/>
    <property type="project" value="UniProtKB-KW"/>
</dbReference>
<evidence type="ECO:0000259" key="5">
    <source>
        <dbReference type="PROSITE" id="PS51746"/>
    </source>
</evidence>
<evidence type="ECO:0000256" key="1">
    <source>
        <dbReference type="ARBA" id="ARBA00022723"/>
    </source>
</evidence>
<dbReference type="Proteomes" id="UP000521676">
    <property type="component" value="Unassembled WGS sequence"/>
</dbReference>
<dbReference type="Proteomes" id="UP001431572">
    <property type="component" value="Chromosome 2"/>
</dbReference>
<evidence type="ECO:0000256" key="4">
    <source>
        <dbReference type="SAM" id="MobiDB-lite"/>
    </source>
</evidence>
<keyword evidence="9" id="KW-1185">Reference proteome</keyword>
<name>A0A8T7M621_9CHLR</name>
<evidence type="ECO:0000313" key="9">
    <source>
        <dbReference type="Proteomes" id="UP001431572"/>
    </source>
</evidence>
<keyword evidence="2" id="KW-0863">Zinc-finger</keyword>
<dbReference type="InterPro" id="IPR001876">
    <property type="entry name" value="Znf_RanBP2"/>
</dbReference>
<evidence type="ECO:0000313" key="8">
    <source>
        <dbReference type="Proteomes" id="UP000521676"/>
    </source>
</evidence>
<proteinExistence type="predicted"/>
<dbReference type="RefSeq" id="WP_341471310.1">
    <property type="nucleotide sequence ID" value="NZ_CP128400.1"/>
</dbReference>
<dbReference type="AlphaFoldDB" id="A0A8T7M621"/>
<dbReference type="GO" id="GO:0004722">
    <property type="term" value="F:protein serine/threonine phosphatase activity"/>
    <property type="evidence" value="ECO:0007669"/>
    <property type="project" value="InterPro"/>
</dbReference>
<dbReference type="SMART" id="SM00331">
    <property type="entry name" value="PP2C_SIG"/>
    <property type="match status" value="1"/>
</dbReference>
<dbReference type="SUPFAM" id="SSF81606">
    <property type="entry name" value="PP2C-like"/>
    <property type="match status" value="1"/>
</dbReference>
<dbReference type="SMART" id="SM00332">
    <property type="entry name" value="PP2Cc"/>
    <property type="match status" value="1"/>
</dbReference>
<feature type="region of interest" description="Disordered" evidence="4">
    <location>
        <begin position="43"/>
        <end position="63"/>
    </location>
</feature>
<reference evidence="6 8" key="1">
    <citation type="submission" date="2020-06" db="EMBL/GenBank/DDBJ databases">
        <title>Anoxygenic phototrophic Chloroflexota member uses a Type I reaction center.</title>
        <authorList>
            <person name="Tsuji J.M."/>
            <person name="Shaw N.A."/>
            <person name="Nagashima S."/>
            <person name="Venkiteswaran J."/>
            <person name="Schiff S.L."/>
            <person name="Hanada S."/>
            <person name="Tank M."/>
            <person name="Neufeld J.D."/>
        </authorList>
    </citation>
    <scope>NUCLEOTIDE SEQUENCE [LARGE SCALE GENOMIC DNA]</scope>
    <source>
        <strain evidence="6">L227-S17</strain>
    </source>
</reference>
<reference evidence="7" key="2">
    <citation type="journal article" date="2024" name="Nature">
        <title>Anoxygenic phototroph of the Chloroflexota uses a type I reaction centre.</title>
        <authorList>
            <person name="Tsuji J.M."/>
            <person name="Shaw N.A."/>
            <person name="Nagashima S."/>
            <person name="Venkiteswaran J.J."/>
            <person name="Schiff S.L."/>
            <person name="Watanabe T."/>
            <person name="Fukui M."/>
            <person name="Hanada S."/>
            <person name="Tank M."/>
            <person name="Neufeld J.D."/>
        </authorList>
    </citation>
    <scope>NUCLEOTIDE SEQUENCE</scope>
    <source>
        <strain evidence="7">L227-S17</strain>
    </source>
</reference>
<evidence type="ECO:0000313" key="6">
    <source>
        <dbReference type="EMBL" id="NWJ47513.1"/>
    </source>
</evidence>
<keyword evidence="1" id="KW-0479">Metal-binding</keyword>
<evidence type="ECO:0000256" key="3">
    <source>
        <dbReference type="ARBA" id="ARBA00022833"/>
    </source>
</evidence>
<dbReference type="EMBL" id="JACATZ010000003">
    <property type="protein sequence ID" value="NWJ47513.1"/>
    <property type="molecule type" value="Genomic_DNA"/>
</dbReference>
<dbReference type="PROSITE" id="PS01358">
    <property type="entry name" value="ZF_RANBP2_1"/>
    <property type="match status" value="1"/>
</dbReference>
<accession>A0A8T7M621</accession>
<dbReference type="InterPro" id="IPR015655">
    <property type="entry name" value="PP2C"/>
</dbReference>